<sequence length="134" mass="15237">MATPLALSQRRAVPQYHIMGAHERLVGQPAYTTGHVWLCSAPGTYRSDRVPHPRRLRSKQGIHATQERLLNDLIGKYRDFKDYYLVKKSGLDKIRAMIADPNEVVKAVLDVEYALNTVEKELATHQGGKEPRFI</sequence>
<evidence type="ECO:0000313" key="1">
    <source>
        <dbReference type="EMBL" id="KAG8173694.1"/>
    </source>
</evidence>
<evidence type="ECO:0000313" key="2">
    <source>
        <dbReference type="Proteomes" id="UP000827092"/>
    </source>
</evidence>
<dbReference type="Proteomes" id="UP000827092">
    <property type="component" value="Unassembled WGS sequence"/>
</dbReference>
<organism evidence="1 2">
    <name type="scientific">Oedothorax gibbosus</name>
    <dbReference type="NCBI Taxonomy" id="931172"/>
    <lineage>
        <taxon>Eukaryota</taxon>
        <taxon>Metazoa</taxon>
        <taxon>Ecdysozoa</taxon>
        <taxon>Arthropoda</taxon>
        <taxon>Chelicerata</taxon>
        <taxon>Arachnida</taxon>
        <taxon>Araneae</taxon>
        <taxon>Araneomorphae</taxon>
        <taxon>Entelegynae</taxon>
        <taxon>Araneoidea</taxon>
        <taxon>Linyphiidae</taxon>
        <taxon>Erigoninae</taxon>
        <taxon>Oedothorax</taxon>
    </lineage>
</organism>
<protein>
    <submittedName>
        <fullName evidence="1">Uncharacterized protein</fullName>
    </submittedName>
</protein>
<proteinExistence type="predicted"/>
<dbReference type="EMBL" id="JAFNEN010001541">
    <property type="protein sequence ID" value="KAG8173694.1"/>
    <property type="molecule type" value="Genomic_DNA"/>
</dbReference>
<reference evidence="1 2" key="1">
    <citation type="journal article" date="2022" name="Nat. Ecol. Evol.">
        <title>A masculinizing supergene underlies an exaggerated male reproductive morph in a spider.</title>
        <authorList>
            <person name="Hendrickx F."/>
            <person name="De Corte Z."/>
            <person name="Sonet G."/>
            <person name="Van Belleghem S.M."/>
            <person name="Kostlbacher S."/>
            <person name="Vangestel C."/>
        </authorList>
    </citation>
    <scope>NUCLEOTIDE SEQUENCE [LARGE SCALE GENOMIC DNA]</scope>
    <source>
        <strain evidence="1">W744_W776</strain>
    </source>
</reference>
<name>A0AAV6TQ32_9ARAC</name>
<comment type="caution">
    <text evidence="1">The sequence shown here is derived from an EMBL/GenBank/DDBJ whole genome shotgun (WGS) entry which is preliminary data.</text>
</comment>
<accession>A0AAV6TQ32</accession>
<dbReference type="AlphaFoldDB" id="A0AAV6TQ32"/>
<keyword evidence="2" id="KW-1185">Reference proteome</keyword>
<gene>
    <name evidence="1" type="ORF">JTE90_001026</name>
</gene>